<dbReference type="InterPro" id="IPR040066">
    <property type="entry name" value="WDR31"/>
</dbReference>
<dbReference type="PROSITE" id="PS00678">
    <property type="entry name" value="WD_REPEATS_1"/>
    <property type="match status" value="1"/>
</dbReference>
<sequence length="344" mass="38009">MTKLKHFLRFTICIYYIFSDRTTALSLSSVEKSPPVHDDHVTCVDSGGPGICISGSADKTVVQYNWLESKIRNKWIGHDRDISRVIYGDRNGYVISGSRDKSVCIWQSGNSKPVKRLQGHDMVVMGLALNQENTVLCTGSRDNYIKLWDIETGTCTLQNNLSRNLVTHIKWIPNQDSVAQTSEDKCLRTWDTRILQESHVFAKKQYIQTCCDVSDDGNYCVTSSNGFGGQGCEATLWDLRQNKGICEYKGHSQTTASCIFLPSMPSVSKTLIATSSHDCSVKIWDQNTTECLCTLALDGAGPLTSLTAYGDGSICCASFNTGVHLLSVNEDANGIITLIKKAQY</sequence>
<feature type="repeat" description="WD" evidence="3">
    <location>
        <begin position="75"/>
        <end position="116"/>
    </location>
</feature>
<dbReference type="SMART" id="SM00320">
    <property type="entry name" value="WD40"/>
    <property type="match status" value="7"/>
</dbReference>
<keyword evidence="4" id="KW-1185">Reference proteome</keyword>
<evidence type="ECO:0000313" key="4">
    <source>
        <dbReference type="Proteomes" id="UP000694865"/>
    </source>
</evidence>
<dbReference type="InterPro" id="IPR020472">
    <property type="entry name" value="WD40_PAC1"/>
</dbReference>
<dbReference type="PRINTS" id="PR00320">
    <property type="entry name" value="GPROTEINBRPT"/>
</dbReference>
<dbReference type="CDD" id="cd00200">
    <property type="entry name" value="WD40"/>
    <property type="match status" value="1"/>
</dbReference>
<keyword evidence="1 3" id="KW-0853">WD repeat</keyword>
<dbReference type="Pfam" id="PF00400">
    <property type="entry name" value="WD40"/>
    <property type="match status" value="4"/>
</dbReference>
<accession>A0ABM0M894</accession>
<dbReference type="InterPro" id="IPR036322">
    <property type="entry name" value="WD40_repeat_dom_sf"/>
</dbReference>
<dbReference type="SUPFAM" id="SSF50978">
    <property type="entry name" value="WD40 repeat-like"/>
    <property type="match status" value="1"/>
</dbReference>
<dbReference type="Proteomes" id="UP000694865">
    <property type="component" value="Unplaced"/>
</dbReference>
<feature type="repeat" description="WD" evidence="3">
    <location>
        <begin position="117"/>
        <end position="158"/>
    </location>
</feature>
<dbReference type="Gene3D" id="2.130.10.10">
    <property type="entry name" value="YVTN repeat-like/Quinoprotein amine dehydrogenase"/>
    <property type="match status" value="2"/>
</dbReference>
<evidence type="ECO:0000256" key="3">
    <source>
        <dbReference type="PROSITE-ProRule" id="PRU00221"/>
    </source>
</evidence>
<name>A0ABM0M894_SACKO</name>
<proteinExistence type="predicted"/>
<protein>
    <submittedName>
        <fullName evidence="5">WD repeat-containing protein 31-like</fullName>
    </submittedName>
</protein>
<evidence type="ECO:0000256" key="1">
    <source>
        <dbReference type="ARBA" id="ARBA00022574"/>
    </source>
</evidence>
<dbReference type="InterPro" id="IPR015943">
    <property type="entry name" value="WD40/YVTN_repeat-like_dom_sf"/>
</dbReference>
<dbReference type="RefSeq" id="XP_006816235.1">
    <property type="nucleotide sequence ID" value="XM_006816172.1"/>
</dbReference>
<organism evidence="4 5">
    <name type="scientific">Saccoglossus kowalevskii</name>
    <name type="common">Acorn worm</name>
    <dbReference type="NCBI Taxonomy" id="10224"/>
    <lineage>
        <taxon>Eukaryota</taxon>
        <taxon>Metazoa</taxon>
        <taxon>Hemichordata</taxon>
        <taxon>Enteropneusta</taxon>
        <taxon>Harrimaniidae</taxon>
        <taxon>Saccoglossus</taxon>
    </lineage>
</organism>
<evidence type="ECO:0000313" key="5">
    <source>
        <dbReference type="RefSeq" id="XP_006816235.1"/>
    </source>
</evidence>
<gene>
    <name evidence="5" type="primary">LOC102801941</name>
</gene>
<evidence type="ECO:0000256" key="2">
    <source>
        <dbReference type="ARBA" id="ARBA00022737"/>
    </source>
</evidence>
<reference evidence="5" key="1">
    <citation type="submission" date="2025-08" db="UniProtKB">
        <authorList>
            <consortium name="RefSeq"/>
        </authorList>
    </citation>
    <scope>IDENTIFICATION</scope>
    <source>
        <tissue evidence="5">Testes</tissue>
    </source>
</reference>
<feature type="repeat" description="WD" evidence="3">
    <location>
        <begin position="248"/>
        <end position="294"/>
    </location>
</feature>
<dbReference type="PANTHER" id="PTHR19869:SF1">
    <property type="entry name" value="WD REPEAT-CONTAINING PROTEIN 31"/>
    <property type="match status" value="1"/>
</dbReference>
<dbReference type="PANTHER" id="PTHR19869">
    <property type="entry name" value="SPERMATID WD-REPEAT PROTEIN"/>
    <property type="match status" value="1"/>
</dbReference>
<dbReference type="InterPro" id="IPR001680">
    <property type="entry name" value="WD40_rpt"/>
</dbReference>
<dbReference type="InterPro" id="IPR019775">
    <property type="entry name" value="WD40_repeat_CS"/>
</dbReference>
<dbReference type="PROSITE" id="PS50294">
    <property type="entry name" value="WD_REPEATS_REGION"/>
    <property type="match status" value="1"/>
</dbReference>
<keyword evidence="2" id="KW-0677">Repeat</keyword>
<dbReference type="GeneID" id="102801941"/>
<dbReference type="PROSITE" id="PS50082">
    <property type="entry name" value="WD_REPEATS_2"/>
    <property type="match status" value="3"/>
</dbReference>